<comment type="subcellular location">
    <subcellularLocation>
        <location evidence="6">Cell membrane</location>
        <topology evidence="6">Multi-pass membrane protein</topology>
    </subcellularLocation>
    <subcellularLocation>
        <location evidence="1">Membrane</location>
    </subcellularLocation>
</comment>
<protein>
    <recommendedName>
        <fullName evidence="6">Bestrophin homolog</fullName>
    </recommendedName>
</protein>
<comment type="caution">
    <text evidence="6">Lacks conserved residue(s) required for the propagation of feature annotation.</text>
</comment>
<dbReference type="Proteomes" id="UP001234178">
    <property type="component" value="Unassembled WGS sequence"/>
</dbReference>
<reference evidence="7 8" key="1">
    <citation type="journal article" date="2023" name="Nucleic Acids Res.">
        <title>The hologenome of Daphnia magna reveals possible DNA methylation and microbiome-mediated evolution of the host genome.</title>
        <authorList>
            <person name="Chaturvedi A."/>
            <person name="Li X."/>
            <person name="Dhandapani V."/>
            <person name="Marshall H."/>
            <person name="Kissane S."/>
            <person name="Cuenca-Cambronero M."/>
            <person name="Asole G."/>
            <person name="Calvet F."/>
            <person name="Ruiz-Romero M."/>
            <person name="Marangio P."/>
            <person name="Guigo R."/>
            <person name="Rago D."/>
            <person name="Mirbahai L."/>
            <person name="Eastwood N."/>
            <person name="Colbourne J.K."/>
            <person name="Zhou J."/>
            <person name="Mallon E."/>
            <person name="Orsini L."/>
        </authorList>
    </citation>
    <scope>NUCLEOTIDE SEQUENCE [LARGE SCALE GENOMIC DNA]</scope>
    <source>
        <strain evidence="7">LRV0_1</strain>
    </source>
</reference>
<keyword evidence="6" id="KW-0869">Chloride channel</keyword>
<dbReference type="InterPro" id="IPR021134">
    <property type="entry name" value="Bestrophin-like"/>
</dbReference>
<dbReference type="PANTHER" id="PTHR10736:SF0">
    <property type="entry name" value="BESTROPHIN HOMOLOG"/>
    <property type="match status" value="1"/>
</dbReference>
<keyword evidence="6" id="KW-0406">Ion transport</keyword>
<gene>
    <name evidence="7" type="ORF">OUZ56_008702</name>
</gene>
<keyword evidence="4 6" id="KW-0472">Membrane</keyword>
<evidence type="ECO:0000256" key="2">
    <source>
        <dbReference type="ARBA" id="ARBA00022692"/>
    </source>
</evidence>
<keyword evidence="6" id="KW-0407">Ion channel</keyword>
<feature type="transmembrane region" description="Helical" evidence="6">
    <location>
        <begin position="30"/>
        <end position="51"/>
    </location>
</feature>
<dbReference type="PANTHER" id="PTHR10736">
    <property type="entry name" value="BESTROPHIN"/>
    <property type="match status" value="1"/>
</dbReference>
<keyword evidence="2 6" id="KW-0812">Transmembrane</keyword>
<evidence type="ECO:0000256" key="3">
    <source>
        <dbReference type="ARBA" id="ARBA00022989"/>
    </source>
</evidence>
<name>A0ABR0ADT9_9CRUS</name>
<evidence type="ECO:0000313" key="8">
    <source>
        <dbReference type="Proteomes" id="UP001234178"/>
    </source>
</evidence>
<keyword evidence="6" id="KW-0813">Transport</keyword>
<dbReference type="EMBL" id="JAOYFB010000037">
    <property type="protein sequence ID" value="KAK4023284.1"/>
    <property type="molecule type" value="Genomic_DNA"/>
</dbReference>
<evidence type="ECO:0000256" key="4">
    <source>
        <dbReference type="ARBA" id="ARBA00023136"/>
    </source>
</evidence>
<dbReference type="InterPro" id="IPR000615">
    <property type="entry name" value="Bestrophin"/>
</dbReference>
<comment type="function">
    <text evidence="6">Forms chloride channels.</text>
</comment>
<evidence type="ECO:0000256" key="1">
    <source>
        <dbReference type="ARBA" id="ARBA00004370"/>
    </source>
</evidence>
<keyword evidence="3 6" id="KW-1133">Transmembrane helix</keyword>
<sequence>MQTWQLSIRSWSIASSIVRLQALDDEQKRWFAIVNMIPLSFILGFYVTIIATRWWQQCMALPWPDRLMLTIAMYIPGCDNE</sequence>
<evidence type="ECO:0000256" key="6">
    <source>
        <dbReference type="RuleBase" id="RU363126"/>
    </source>
</evidence>
<accession>A0ABR0ADT9</accession>
<organism evidence="7 8">
    <name type="scientific">Daphnia magna</name>
    <dbReference type="NCBI Taxonomy" id="35525"/>
    <lineage>
        <taxon>Eukaryota</taxon>
        <taxon>Metazoa</taxon>
        <taxon>Ecdysozoa</taxon>
        <taxon>Arthropoda</taxon>
        <taxon>Crustacea</taxon>
        <taxon>Branchiopoda</taxon>
        <taxon>Diplostraca</taxon>
        <taxon>Cladocera</taxon>
        <taxon>Anomopoda</taxon>
        <taxon>Daphniidae</taxon>
        <taxon>Daphnia</taxon>
    </lineage>
</organism>
<keyword evidence="8" id="KW-1185">Reference proteome</keyword>
<keyword evidence="6" id="KW-0868">Chloride</keyword>
<evidence type="ECO:0000313" key="7">
    <source>
        <dbReference type="EMBL" id="KAK4023284.1"/>
    </source>
</evidence>
<comment type="similarity">
    <text evidence="5 6">Belongs to the anion channel-forming bestrophin (TC 1.A.46) family. Calcium-sensitive chloride channel subfamily.</text>
</comment>
<dbReference type="Pfam" id="PF01062">
    <property type="entry name" value="Bestrophin"/>
    <property type="match status" value="1"/>
</dbReference>
<proteinExistence type="inferred from homology"/>
<keyword evidence="6" id="KW-1003">Cell membrane</keyword>
<comment type="caution">
    <text evidence="7">The sequence shown here is derived from an EMBL/GenBank/DDBJ whole genome shotgun (WGS) entry which is preliminary data.</text>
</comment>
<evidence type="ECO:0000256" key="5">
    <source>
        <dbReference type="ARBA" id="ARBA00034769"/>
    </source>
</evidence>